<protein>
    <submittedName>
        <fullName evidence="2">Uncharacterized protein</fullName>
    </submittedName>
</protein>
<feature type="region of interest" description="Disordered" evidence="1">
    <location>
        <begin position="77"/>
        <end position="98"/>
    </location>
</feature>
<dbReference type="RefSeq" id="WP_122223835.1">
    <property type="nucleotide sequence ID" value="NZ_RBQB01000314.1"/>
</dbReference>
<dbReference type="EMBL" id="RBQB01000314">
    <property type="protein sequence ID" value="RMO81511.1"/>
    <property type="molecule type" value="Genomic_DNA"/>
</dbReference>
<proteinExistence type="predicted"/>
<evidence type="ECO:0000313" key="2">
    <source>
        <dbReference type="EMBL" id="RMO81511.1"/>
    </source>
</evidence>
<dbReference type="Proteomes" id="UP000279372">
    <property type="component" value="Unassembled WGS sequence"/>
</dbReference>
<dbReference type="AlphaFoldDB" id="A0A3M3YH24"/>
<sequence>MDDARVVFSRKGLFQTPITAYEIKSREHYRKMWPLVTSDKPHRLVSWVSPCFNDDGKLKTRSYFRTYSGKRGVQTADYFDGQEQSRQRHTGESEEHRRAKQLIADELQRRLDAGLAMPWYYRDETISQYHLAGNLLLGAKAVTREQSIKTPFGNSYRLDVAVLGKPILRHPMVLAGIEIELGHAFDGRKALASRSMGFPLISIDITGMSLHQLTPQWARQALTATTSSDDEGRRKTFIYLNDLLYPLYVQLPSTLIEGDDFRHQFIVFAADEHDEHMERVKATLAKVSLALGLQSPTVLLGIVNGKSVSAAKQVANLGDIAGPDWREFNEHRCLMITLDRPRTPQDVPSHLMHIAIAALLAGKGNALVGYKNRLGIINDHPEEDVWNEYRRGTWHRTLPKRLAEPFQRYLAVIDQLHSQ</sequence>
<evidence type="ECO:0000256" key="1">
    <source>
        <dbReference type="SAM" id="MobiDB-lite"/>
    </source>
</evidence>
<feature type="compositionally biased region" description="Basic and acidic residues" evidence="1">
    <location>
        <begin position="83"/>
        <end position="97"/>
    </location>
</feature>
<gene>
    <name evidence="2" type="ORF">ALQ33_01992</name>
</gene>
<reference evidence="2 3" key="1">
    <citation type="submission" date="2018-08" db="EMBL/GenBank/DDBJ databases">
        <title>Recombination of ecologically and evolutionarily significant loci maintains genetic cohesion in the Pseudomonas syringae species complex.</title>
        <authorList>
            <person name="Dillon M."/>
            <person name="Thakur S."/>
            <person name="Almeida R.N.D."/>
            <person name="Weir B.S."/>
            <person name="Guttman D.S."/>
        </authorList>
    </citation>
    <scope>NUCLEOTIDE SEQUENCE [LARGE SCALE GENOMIC DNA]</scope>
    <source>
        <strain evidence="2 3">ICMP 8902</strain>
    </source>
</reference>
<accession>A0A3M3YH24</accession>
<organism evidence="2 3">
    <name type="scientific">Pseudomonas syringae pv. philadelphi</name>
    <dbReference type="NCBI Taxonomy" id="251706"/>
    <lineage>
        <taxon>Bacteria</taxon>
        <taxon>Pseudomonadati</taxon>
        <taxon>Pseudomonadota</taxon>
        <taxon>Gammaproteobacteria</taxon>
        <taxon>Pseudomonadales</taxon>
        <taxon>Pseudomonadaceae</taxon>
        <taxon>Pseudomonas</taxon>
    </lineage>
</organism>
<evidence type="ECO:0000313" key="3">
    <source>
        <dbReference type="Proteomes" id="UP000279372"/>
    </source>
</evidence>
<name>A0A3M3YH24_9PSED</name>
<comment type="caution">
    <text evidence="2">The sequence shown here is derived from an EMBL/GenBank/DDBJ whole genome shotgun (WGS) entry which is preliminary data.</text>
</comment>